<dbReference type="PANTHER" id="PTHR33258">
    <property type="entry name" value="TRANSPOSASE INSL FOR INSERTION SEQUENCE ELEMENT IS186A-RELATED"/>
    <property type="match status" value="1"/>
</dbReference>
<dbReference type="EMBL" id="JAAOIW010000033">
    <property type="protein sequence ID" value="NHN35378.1"/>
    <property type="molecule type" value="Genomic_DNA"/>
</dbReference>
<proteinExistence type="predicted"/>
<evidence type="ECO:0000259" key="1">
    <source>
        <dbReference type="Pfam" id="PF01609"/>
    </source>
</evidence>
<accession>A0ABX0JHE8</accession>
<dbReference type="Pfam" id="PF01609">
    <property type="entry name" value="DDE_Tnp_1"/>
    <property type="match status" value="1"/>
</dbReference>
<name>A0ABX0JHE8_9BACL</name>
<dbReference type="RefSeq" id="WP_166158111.1">
    <property type="nucleotide sequence ID" value="NZ_JAAOIW010000033.1"/>
</dbReference>
<organism evidence="2 3">
    <name type="scientific">Paenibacillus agricola</name>
    <dbReference type="NCBI Taxonomy" id="2716264"/>
    <lineage>
        <taxon>Bacteria</taxon>
        <taxon>Bacillati</taxon>
        <taxon>Bacillota</taxon>
        <taxon>Bacilli</taxon>
        <taxon>Bacillales</taxon>
        <taxon>Paenibacillaceae</taxon>
        <taxon>Paenibacillus</taxon>
    </lineage>
</organism>
<comment type="caution">
    <text evidence="2">The sequence shown here is derived from an EMBL/GenBank/DDBJ whole genome shotgun (WGS) entry which is preliminary data.</text>
</comment>
<feature type="domain" description="Transposase IS4-like" evidence="1">
    <location>
        <begin position="110"/>
        <end position="192"/>
    </location>
</feature>
<dbReference type="InterPro" id="IPR002559">
    <property type="entry name" value="Transposase_11"/>
</dbReference>
<dbReference type="PANTHER" id="PTHR33258:SF1">
    <property type="entry name" value="TRANSPOSASE INSL FOR INSERTION SEQUENCE ELEMENT IS186A-RELATED"/>
    <property type="match status" value="1"/>
</dbReference>
<evidence type="ECO:0000313" key="3">
    <source>
        <dbReference type="Proteomes" id="UP001165962"/>
    </source>
</evidence>
<protein>
    <submittedName>
        <fullName evidence="2">Transposase</fullName>
    </submittedName>
</protein>
<keyword evidence="3" id="KW-1185">Reference proteome</keyword>
<dbReference type="SUPFAM" id="SSF53098">
    <property type="entry name" value="Ribonuclease H-like"/>
    <property type="match status" value="1"/>
</dbReference>
<dbReference type="Proteomes" id="UP001165962">
    <property type="component" value="Unassembled WGS sequence"/>
</dbReference>
<sequence>MKKSTMFTNLVQTLLQEKDVKPILEELGYEDTARKFTAHQLLLFFMHAALGQWSGYRSGVSKAVSCNLMPVNHSTFSFKAGDVPSELFKRLFHLLITRCNLETKRRLHLPKDLLLVDSTTITVGKTRLAWALYHGERAGIKLHVAWAAATEQPVQVIETIGTAHDGPIGAKLADKNYILVNDRAYGKIKRFDEYL</sequence>
<dbReference type="InterPro" id="IPR012337">
    <property type="entry name" value="RNaseH-like_sf"/>
</dbReference>
<gene>
    <name evidence="2" type="ORF">G9U52_37375</name>
</gene>
<evidence type="ECO:0000313" key="2">
    <source>
        <dbReference type="EMBL" id="NHN35378.1"/>
    </source>
</evidence>
<reference evidence="2" key="1">
    <citation type="submission" date="2020-03" db="EMBL/GenBank/DDBJ databases">
        <title>Draft sequencing of Paenibacilllus sp. S3N08.</title>
        <authorList>
            <person name="Kim D.-U."/>
        </authorList>
    </citation>
    <scope>NUCLEOTIDE SEQUENCE</scope>
    <source>
        <strain evidence="2">S3N08</strain>
    </source>
</reference>